<evidence type="ECO:0000313" key="2">
    <source>
        <dbReference type="EMBL" id="NVO22676.1"/>
    </source>
</evidence>
<protein>
    <recommendedName>
        <fullName evidence="4">SH3 domain-containing protein</fullName>
    </recommendedName>
</protein>
<feature type="signal peptide" evidence="1">
    <location>
        <begin position="1"/>
        <end position="21"/>
    </location>
</feature>
<accession>A0A850Q0R2</accession>
<dbReference type="RefSeq" id="WP_177156882.1">
    <property type="nucleotide sequence ID" value="NZ_JABCJE010000002.1"/>
</dbReference>
<gene>
    <name evidence="2" type="ORF">HJ536_04835</name>
</gene>
<organism evidence="2 3">
    <name type="scientific">Donghicola mangrovi</name>
    <dbReference type="NCBI Taxonomy" id="2729614"/>
    <lineage>
        <taxon>Bacteria</taxon>
        <taxon>Pseudomonadati</taxon>
        <taxon>Pseudomonadota</taxon>
        <taxon>Alphaproteobacteria</taxon>
        <taxon>Rhodobacterales</taxon>
        <taxon>Roseobacteraceae</taxon>
        <taxon>Donghicola</taxon>
    </lineage>
</organism>
<sequence length="239" mass="25888">MKRVLLAMLLVAAGPAMSQSAADYLQAFSGEWYSFDRARAQNGGVCRVDLTTEPMGNALVAKAENCGAGMDLLGAWGIVDGQIAMLSDDQRVLALMGGNQVRMTGDDLSSRRSLILERRQPSGFVVSLQQAIKSQNCLYIGYTADCSNKEDVSPLLSAKTDAQVHLQTATRVNLREQPRRDAPVSLVLDRLTKADATECLTATDGIWCKVTVGETSGWLARNAIRQKKWAVTTFELSGS</sequence>
<dbReference type="AlphaFoldDB" id="A0A850Q0R2"/>
<dbReference type="Proteomes" id="UP000592216">
    <property type="component" value="Unassembled WGS sequence"/>
</dbReference>
<dbReference type="EMBL" id="JABCJE010000002">
    <property type="protein sequence ID" value="NVO22676.1"/>
    <property type="molecule type" value="Genomic_DNA"/>
</dbReference>
<evidence type="ECO:0000313" key="3">
    <source>
        <dbReference type="Proteomes" id="UP000592216"/>
    </source>
</evidence>
<feature type="chain" id="PRO_5032659586" description="SH3 domain-containing protein" evidence="1">
    <location>
        <begin position="22"/>
        <end position="239"/>
    </location>
</feature>
<proteinExistence type="predicted"/>
<comment type="caution">
    <text evidence="2">The sequence shown here is derived from an EMBL/GenBank/DDBJ whole genome shotgun (WGS) entry which is preliminary data.</text>
</comment>
<name>A0A850Q0R2_9RHOB</name>
<keyword evidence="1" id="KW-0732">Signal</keyword>
<reference evidence="2 3" key="1">
    <citation type="submission" date="2020-04" db="EMBL/GenBank/DDBJ databases">
        <title>Donghicola sp., a member of the Rhodobacteraceae family isolated from mangrove forest in Thailand.</title>
        <authorList>
            <person name="Charoenyingcharoen P."/>
            <person name="Yukphan P."/>
        </authorList>
    </citation>
    <scope>NUCLEOTIDE SEQUENCE [LARGE SCALE GENOMIC DNA]</scope>
    <source>
        <strain evidence="2 3">B5-SW-15</strain>
    </source>
</reference>
<evidence type="ECO:0008006" key="4">
    <source>
        <dbReference type="Google" id="ProtNLM"/>
    </source>
</evidence>
<dbReference type="Gene3D" id="2.30.30.40">
    <property type="entry name" value="SH3 Domains"/>
    <property type="match status" value="1"/>
</dbReference>
<evidence type="ECO:0000256" key="1">
    <source>
        <dbReference type="SAM" id="SignalP"/>
    </source>
</evidence>